<organism evidence="4 8">
    <name type="scientific">Rotaria magnacalcarata</name>
    <dbReference type="NCBI Taxonomy" id="392030"/>
    <lineage>
        <taxon>Eukaryota</taxon>
        <taxon>Metazoa</taxon>
        <taxon>Spiralia</taxon>
        <taxon>Gnathifera</taxon>
        <taxon>Rotifera</taxon>
        <taxon>Eurotatoria</taxon>
        <taxon>Bdelloidea</taxon>
        <taxon>Philodinida</taxon>
        <taxon>Philodinidae</taxon>
        <taxon>Rotaria</taxon>
    </lineage>
</organism>
<feature type="compositionally biased region" description="Polar residues" evidence="1">
    <location>
        <begin position="87"/>
        <end position="109"/>
    </location>
</feature>
<dbReference type="EMBL" id="CAJOBI010114511">
    <property type="protein sequence ID" value="CAF4648639.1"/>
    <property type="molecule type" value="Genomic_DNA"/>
</dbReference>
<dbReference type="AlphaFoldDB" id="A0A816QUT0"/>
<dbReference type="EMBL" id="CAJOBJ010009112">
    <property type="protein sequence ID" value="CAF4129819.1"/>
    <property type="molecule type" value="Genomic_DNA"/>
</dbReference>
<evidence type="ECO:0000313" key="6">
    <source>
        <dbReference type="EMBL" id="CAF4129819.1"/>
    </source>
</evidence>
<evidence type="ECO:0000313" key="2">
    <source>
        <dbReference type="EMBL" id="CAF1406736.1"/>
    </source>
</evidence>
<sequence>MNFPSSRRSSSISSAASTSISRRRNSNRNLNTTCENPSANSPTTTRTLRRLQSKSKTVKWTQPINSDKINDESSSDESPMDSDHSVNKITPSTIINSLSMSHPKNNNDI</sequence>
<feature type="compositionally biased region" description="Basic residues" evidence="1">
    <location>
        <begin position="47"/>
        <end position="57"/>
    </location>
</feature>
<dbReference type="Proteomes" id="UP000676336">
    <property type="component" value="Unassembled WGS sequence"/>
</dbReference>
<reference evidence="4" key="1">
    <citation type="submission" date="2021-02" db="EMBL/GenBank/DDBJ databases">
        <authorList>
            <person name="Nowell W R."/>
        </authorList>
    </citation>
    <scope>NUCLEOTIDE SEQUENCE</scope>
</reference>
<feature type="compositionally biased region" description="Low complexity" evidence="1">
    <location>
        <begin position="1"/>
        <end position="20"/>
    </location>
</feature>
<comment type="caution">
    <text evidence="4">The sequence shown here is derived from an EMBL/GenBank/DDBJ whole genome shotgun (WGS) entry which is preliminary data.</text>
</comment>
<dbReference type="EMBL" id="CAJNRE010007446">
    <property type="protein sequence ID" value="CAF2065464.1"/>
    <property type="molecule type" value="Genomic_DNA"/>
</dbReference>
<evidence type="ECO:0000313" key="4">
    <source>
        <dbReference type="EMBL" id="CAF2065464.1"/>
    </source>
</evidence>
<dbReference type="Proteomes" id="UP000663824">
    <property type="component" value="Unassembled WGS sequence"/>
</dbReference>
<evidence type="ECO:0000313" key="5">
    <source>
        <dbReference type="EMBL" id="CAF4089155.1"/>
    </source>
</evidence>
<feature type="region of interest" description="Disordered" evidence="1">
    <location>
        <begin position="1"/>
        <end position="109"/>
    </location>
</feature>
<evidence type="ECO:0000313" key="3">
    <source>
        <dbReference type="EMBL" id="CAF1605940.1"/>
    </source>
</evidence>
<gene>
    <name evidence="5" type="ORF">BYL167_LOCUS18505</name>
    <name evidence="3" type="ORF">CJN711_LOCUS35886</name>
    <name evidence="6" type="ORF">GIL414_LOCUS18468</name>
    <name evidence="2" type="ORF">KQP761_LOCUS9964</name>
    <name evidence="4" type="ORF">MBJ925_LOCUS15719</name>
    <name evidence="7" type="ORF">SMN809_LOCUS40998</name>
</gene>
<accession>A0A816QUT0</accession>
<dbReference type="EMBL" id="CAJOBH010007607">
    <property type="protein sequence ID" value="CAF4089155.1"/>
    <property type="molecule type" value="Genomic_DNA"/>
</dbReference>
<dbReference type="EMBL" id="CAJNOV010017306">
    <property type="protein sequence ID" value="CAF1605940.1"/>
    <property type="molecule type" value="Genomic_DNA"/>
</dbReference>
<dbReference type="Proteomes" id="UP000681967">
    <property type="component" value="Unassembled WGS sequence"/>
</dbReference>
<name>A0A816QUT0_9BILA</name>
<evidence type="ECO:0000313" key="8">
    <source>
        <dbReference type="Proteomes" id="UP000663824"/>
    </source>
</evidence>
<evidence type="ECO:0000256" key="1">
    <source>
        <dbReference type="SAM" id="MobiDB-lite"/>
    </source>
</evidence>
<proteinExistence type="predicted"/>
<feature type="compositionally biased region" description="Polar residues" evidence="1">
    <location>
        <begin position="29"/>
        <end position="46"/>
    </location>
</feature>
<protein>
    <submittedName>
        <fullName evidence="4">Uncharacterized protein</fullName>
    </submittedName>
</protein>
<dbReference type="EMBL" id="CAJNOW010004151">
    <property type="protein sequence ID" value="CAF1406736.1"/>
    <property type="molecule type" value="Genomic_DNA"/>
</dbReference>
<dbReference type="Proteomes" id="UP000663855">
    <property type="component" value="Unassembled WGS sequence"/>
</dbReference>
<evidence type="ECO:0000313" key="7">
    <source>
        <dbReference type="EMBL" id="CAF4648639.1"/>
    </source>
</evidence>
<feature type="compositionally biased region" description="Polar residues" evidence="1">
    <location>
        <begin position="58"/>
        <end position="67"/>
    </location>
</feature>
<dbReference type="Proteomes" id="UP000663834">
    <property type="component" value="Unassembled WGS sequence"/>
</dbReference>
<dbReference type="Proteomes" id="UP000681720">
    <property type="component" value="Unassembled WGS sequence"/>
</dbReference>